<evidence type="ECO:0000256" key="3">
    <source>
        <dbReference type="PIRSR" id="PIRSR002825-1"/>
    </source>
</evidence>
<feature type="chain" id="PRO_5032950669" evidence="4">
    <location>
        <begin position="20"/>
        <end position="329"/>
    </location>
</feature>
<comment type="similarity">
    <text evidence="1">Belongs to the bacterial solute-binding protein 1 family.</text>
</comment>
<dbReference type="EMBL" id="JACHHG010000005">
    <property type="protein sequence ID" value="MBB6098132.1"/>
    <property type="molecule type" value="Genomic_DNA"/>
</dbReference>
<keyword evidence="3" id="KW-0408">Iron</keyword>
<dbReference type="CDD" id="cd13543">
    <property type="entry name" value="PBP2_Fbp"/>
    <property type="match status" value="1"/>
</dbReference>
<dbReference type="Pfam" id="PF13343">
    <property type="entry name" value="SBP_bac_6"/>
    <property type="match status" value="1"/>
</dbReference>
<feature type="signal peptide" evidence="4">
    <location>
        <begin position="1"/>
        <end position="19"/>
    </location>
</feature>
<dbReference type="Gene3D" id="3.40.190.10">
    <property type="entry name" value="Periplasmic binding protein-like II"/>
    <property type="match status" value="2"/>
</dbReference>
<evidence type="ECO:0000313" key="5">
    <source>
        <dbReference type="EMBL" id="MBB6098132.1"/>
    </source>
</evidence>
<dbReference type="RefSeq" id="WP_183986260.1">
    <property type="nucleotide sequence ID" value="NZ_JACHHG010000005.1"/>
</dbReference>
<name>A0A841I253_9DEIO</name>
<dbReference type="AlphaFoldDB" id="A0A841I253"/>
<reference evidence="5 6" key="1">
    <citation type="submission" date="2020-08" db="EMBL/GenBank/DDBJ databases">
        <title>Genomic Encyclopedia of Type Strains, Phase IV (KMG-IV): sequencing the most valuable type-strain genomes for metagenomic binning, comparative biology and taxonomic classification.</title>
        <authorList>
            <person name="Goeker M."/>
        </authorList>
    </citation>
    <scope>NUCLEOTIDE SEQUENCE [LARGE SCALE GENOMIC DNA]</scope>
    <source>
        <strain evidence="5 6">DSM 21458</strain>
    </source>
</reference>
<dbReference type="SUPFAM" id="SSF53850">
    <property type="entry name" value="Periplasmic binding protein-like II"/>
    <property type="match status" value="1"/>
</dbReference>
<dbReference type="GO" id="GO:0046872">
    <property type="term" value="F:metal ion binding"/>
    <property type="evidence" value="ECO:0007669"/>
    <property type="project" value="UniProtKB-KW"/>
</dbReference>
<dbReference type="GO" id="GO:0030288">
    <property type="term" value="C:outer membrane-bounded periplasmic space"/>
    <property type="evidence" value="ECO:0007669"/>
    <property type="project" value="TreeGrafter"/>
</dbReference>
<protein>
    <submittedName>
        <fullName evidence="5">Iron(III) transport system substrate-binding protein</fullName>
    </submittedName>
</protein>
<accession>A0A841I253</accession>
<dbReference type="InterPro" id="IPR026045">
    <property type="entry name" value="Ferric-bd"/>
</dbReference>
<evidence type="ECO:0000313" key="6">
    <source>
        <dbReference type="Proteomes" id="UP000569951"/>
    </source>
</evidence>
<feature type="binding site" evidence="3">
    <location>
        <position position="216"/>
    </location>
    <ligand>
        <name>Fe cation</name>
        <dbReference type="ChEBI" id="CHEBI:24875"/>
    </ligand>
</feature>
<gene>
    <name evidence="5" type="ORF">HNR42_001557</name>
</gene>
<sequence>MRLSFLTLALLTALPLASAQNALTVYSGRSESLVGPLLEQFKRANPGISVRIRYGDSAQLAATLLEEGSNSPADVFFSQDAGALGALSKEGRLAPLPASVLGKVNKTFTSPRGEWVGVSGRARVIAYNTRALSARELPQSVLDLTDPRWKGKIGWAPTNASFQALVTALRKTQGEARAEAWLRGVRANNPRVYKNNTAVLEALGRGEVQLGLVNHYYLYNFLKDQGPDFPVRNAFMRAGDAGNLVNVAGAGVLKSSRNRAAAERFVNFLLSKPAQEFFARQTYEYPLAAGVRPAADLLPLAQIRTPDMDLSDLDDLKGTVALLQKTGVL</sequence>
<evidence type="ECO:0000256" key="1">
    <source>
        <dbReference type="ARBA" id="ARBA00008520"/>
    </source>
</evidence>
<keyword evidence="2 4" id="KW-0732">Signal</keyword>
<keyword evidence="6" id="KW-1185">Reference proteome</keyword>
<keyword evidence="3" id="KW-0479">Metal-binding</keyword>
<evidence type="ECO:0000256" key="4">
    <source>
        <dbReference type="SAM" id="SignalP"/>
    </source>
</evidence>
<dbReference type="PIRSF" id="PIRSF002825">
    <property type="entry name" value="CfbpA"/>
    <property type="match status" value="1"/>
</dbReference>
<comment type="caution">
    <text evidence="5">The sequence shown here is derived from an EMBL/GenBank/DDBJ whole genome shotgun (WGS) entry which is preliminary data.</text>
</comment>
<organism evidence="5 6">
    <name type="scientific">Deinobacterium chartae</name>
    <dbReference type="NCBI Taxonomy" id="521158"/>
    <lineage>
        <taxon>Bacteria</taxon>
        <taxon>Thermotogati</taxon>
        <taxon>Deinococcota</taxon>
        <taxon>Deinococci</taxon>
        <taxon>Deinococcales</taxon>
        <taxon>Deinococcaceae</taxon>
        <taxon>Deinobacterium</taxon>
    </lineage>
</organism>
<evidence type="ECO:0000256" key="2">
    <source>
        <dbReference type="ARBA" id="ARBA00022729"/>
    </source>
</evidence>
<dbReference type="PANTHER" id="PTHR30006:SF15">
    <property type="entry name" value="IRON-UTILIZATION PERIPLASMIC PROTEIN"/>
    <property type="match status" value="1"/>
</dbReference>
<feature type="binding site" evidence="3">
    <location>
        <position position="217"/>
    </location>
    <ligand>
        <name>Fe cation</name>
        <dbReference type="ChEBI" id="CHEBI:24875"/>
    </ligand>
</feature>
<dbReference type="Proteomes" id="UP000569951">
    <property type="component" value="Unassembled WGS sequence"/>
</dbReference>
<dbReference type="PANTHER" id="PTHR30006">
    <property type="entry name" value="THIAMINE-BINDING PERIPLASMIC PROTEIN-RELATED"/>
    <property type="match status" value="1"/>
</dbReference>
<proteinExistence type="inferred from homology"/>